<evidence type="ECO:0000256" key="20">
    <source>
        <dbReference type="ARBA" id="ARBA00080332"/>
    </source>
</evidence>
<dbReference type="Gene3D" id="1.20.5.1700">
    <property type="match status" value="1"/>
</dbReference>
<dbReference type="PANTHER" id="PTHR10407">
    <property type="entry name" value="HUNTINGTIN INTERACTING PROTEIN 1"/>
    <property type="match status" value="1"/>
</dbReference>
<evidence type="ECO:0000313" key="25">
    <source>
        <dbReference type="Ensembl" id="ENSSSCP00045023799.1"/>
    </source>
</evidence>
<evidence type="ECO:0000256" key="10">
    <source>
        <dbReference type="ARBA" id="ARBA00023054"/>
    </source>
</evidence>
<comment type="function">
    <text evidence="17">Plays a role in clathrin-mediated endocytosis and trafficking. Involved in regulating AMPA receptor trafficking in the central nervous system in an NMDA-dependent manner. Regulates presynaptic nerve terminal activity. Enhances androgen receptor (AR)-mediated transcription. May act as a proapoptotic protein that induces cell death by acting through the intrinsic apoptosis pathway. Binds 3-phosphoinositides (via ENTH domain). May act through the ENTH domain to promote cell survival by stabilizing receptor tyrosine kinases following ligand-induced endocytosis. May play a functional role in the cell filament networks. May be required for differentiation, proliferation, and/or survival of somatic and germline progenitors.</text>
</comment>
<protein>
    <recommendedName>
        <fullName evidence="19">Huntingtin-interacting protein 1</fullName>
    </recommendedName>
    <alternativeName>
        <fullName evidence="20">Huntingtin-interacting protein I</fullName>
    </alternativeName>
</protein>
<evidence type="ECO:0000256" key="22">
    <source>
        <dbReference type="SAM" id="MobiDB-lite"/>
    </source>
</evidence>
<dbReference type="Gene3D" id="1.25.40.90">
    <property type="match status" value="1"/>
</dbReference>
<proteinExistence type="inferred from homology"/>
<comment type="similarity">
    <text evidence="3">Belongs to the SLA2 family.</text>
</comment>
<dbReference type="InterPro" id="IPR030224">
    <property type="entry name" value="Sla2_fam"/>
</dbReference>
<dbReference type="InterPro" id="IPR011417">
    <property type="entry name" value="ANTH_dom"/>
</dbReference>
<feature type="region of interest" description="Disordered" evidence="22">
    <location>
        <begin position="976"/>
        <end position="998"/>
    </location>
</feature>
<dbReference type="Gene3D" id="1.20.1410.10">
    <property type="entry name" value="I/LWEQ domain"/>
    <property type="match status" value="1"/>
</dbReference>
<dbReference type="FunFam" id="1.20.5.1700:FF:000002">
    <property type="entry name" value="Huntingtin interacting protein 1"/>
    <property type="match status" value="1"/>
</dbReference>
<dbReference type="GO" id="GO:0045202">
    <property type="term" value="C:synapse"/>
    <property type="evidence" value="ECO:0007669"/>
    <property type="project" value="UniProtKB-ARBA"/>
</dbReference>
<dbReference type="GO" id="GO:0006915">
    <property type="term" value="P:apoptotic process"/>
    <property type="evidence" value="ECO:0007669"/>
    <property type="project" value="UniProtKB-KW"/>
</dbReference>
<keyword evidence="14" id="KW-0009">Actin-binding</keyword>
<keyword evidence="7" id="KW-0053">Apoptosis</keyword>
<evidence type="ECO:0000256" key="15">
    <source>
        <dbReference type="ARBA" id="ARBA00023242"/>
    </source>
</evidence>
<dbReference type="GO" id="GO:0023051">
    <property type="term" value="P:regulation of signaling"/>
    <property type="evidence" value="ECO:0007669"/>
    <property type="project" value="UniProtKB-ARBA"/>
</dbReference>
<evidence type="ECO:0000256" key="17">
    <source>
        <dbReference type="ARBA" id="ARBA00055592"/>
    </source>
</evidence>
<accession>A0A8D1HT91</accession>
<dbReference type="GO" id="GO:0006897">
    <property type="term" value="P:endocytosis"/>
    <property type="evidence" value="ECO:0007669"/>
    <property type="project" value="UniProtKB-KW"/>
</dbReference>
<keyword evidence="13" id="KW-0804">Transcription</keyword>
<evidence type="ECO:0000256" key="4">
    <source>
        <dbReference type="ARBA" id="ARBA00022490"/>
    </source>
</evidence>
<dbReference type="SUPFAM" id="SSF109885">
    <property type="entry name" value="I/LWEQ domain"/>
    <property type="match status" value="1"/>
</dbReference>
<evidence type="ECO:0000256" key="7">
    <source>
        <dbReference type="ARBA" id="ARBA00022703"/>
    </source>
</evidence>
<keyword evidence="8" id="KW-0221">Differentiation</keyword>
<dbReference type="PROSITE" id="PS50942">
    <property type="entry name" value="ENTH"/>
    <property type="match status" value="1"/>
</dbReference>
<dbReference type="PANTHER" id="PTHR10407:SF14">
    <property type="entry name" value="HUNTINGTIN-INTERACTING PROTEIN 1"/>
    <property type="match status" value="1"/>
</dbReference>
<dbReference type="Proteomes" id="UP000694728">
    <property type="component" value="Unplaced"/>
</dbReference>
<dbReference type="SMART" id="SM00273">
    <property type="entry name" value="ENTH"/>
    <property type="match status" value="1"/>
</dbReference>
<dbReference type="GO" id="GO:0030659">
    <property type="term" value="C:cytoplasmic vesicle membrane"/>
    <property type="evidence" value="ECO:0007669"/>
    <property type="project" value="UniProtKB-SubCell"/>
</dbReference>
<dbReference type="FunFam" id="1.20.1410.10:FF:000002">
    <property type="entry name" value="Huntingtin interacting protein 1"/>
    <property type="match status" value="1"/>
</dbReference>
<dbReference type="GO" id="GO:0010646">
    <property type="term" value="P:regulation of cell communication"/>
    <property type="evidence" value="ECO:0007669"/>
    <property type="project" value="UniProtKB-ARBA"/>
</dbReference>
<dbReference type="InterPro" id="IPR032422">
    <property type="entry name" value="HIP1_clath-bd"/>
</dbReference>
<comment type="subunit">
    <text evidence="18">Homodimer. Binds actin. Binds HTT (via N-terminus). This interaction is restricted to the brain. Binds to IFT57. In normal conditions, it poorly interacts with IFT57, HIP1 being strongly associated with HTT. However, in mutant HTT proteins with a long poly-Gln region, interaction between HTT and HIP1 is inhibited, promoting the interaction between HIP1 and IFT57. Interacts with CLTB (via N-terminus). Interacts (via coiled coil domain) with AR. Interacts with AP2A1, AP2A2, CLTC and HIP1R. Interacts with GRIA1, GRIN2A and GRIN2B.</text>
</comment>
<sequence length="998" mass="111891">MLPGQVFAHQTVSINKAINTQEVAVKEKHARTCILGTHHEKGAQTFWSVVNRLPLSSNAVLCWKFCHVFHKLLRDGHPNVLKDSLRYKNELSDMSRMWGHLSEGYGQLCSTYLTLLRTKMEYHTKNPRFPGNLQMSDRQLDEAGESDVNNFFQLTVEMFDYLECELNLFQTVFNSLDMSRSVSVTTAGQCRLAPLIQVILDCSHLYDYTVKLLFKLHSCLPADTLQGHRDRFMEQFTNNLQYFKRLIQIPQLPENPPNFLRASALSEHISPVVVIPAEASSPDSEPVSEKDDLMDMDASQQNSFDSKFDDIFGSSSSSDPFNFNSQNGVNKDEKDHLIDQLYKEISGLKAQLENMKTESQRAVLQLKGRVSELEAELAEQQHLRQQAADESEFLRAELDELKKKREDTEKAQRSLTEIERKAQANEQRYSRLKEKYSELVQNHADLLRKNAEVTKQVSVARQAQVDLEREKKELEDSFQRISDQAQRKTQEQTEVLESLKQELATSKQELQIVQGSLETSAQSEAKWTAQIAELEKERGSLVNAVARQEEQLSALQEQLEYTQLKLSSTQESICQLAKDQRKILLAESRRAAEQVVQEALRQFEEPTLFSCAGSADHLLCKVRSVSSCIEQLEQCWSQYLACPEDISGLLHAVTLLAHLTSDTIVHGSTTCLRAPPEPADSLTEACKQYGRETLIYLGFLEEEGILEKADSTAVRSCLTRITAIGEELLPRGLDIKQEELGDLVDKELAATSAAIETATARIEEMLSKSRAGDTGVKLEVNERILGSCTSLMQAIQVLIVASKELQREIVESGRGTASPKEFYAKNSRWTEGLISASKAVGWGATVMVDAADLVVQGRGKFEELMVCSREIAASTAQLVAASKVKADKDSPNLAQLQQASRGVNQATAAVVASTVSGKLQIEDTDSMDFSSMTLTQIKRQEMDSQVRVLELENELQKERQKLGELRKKHYELAGVAEGWEEGTEASPPTLQEAVTEKE</sequence>
<evidence type="ECO:0000256" key="3">
    <source>
        <dbReference type="ARBA" id="ARBA00010135"/>
    </source>
</evidence>
<dbReference type="SUPFAM" id="SSF48464">
    <property type="entry name" value="ENTH/VHS domain"/>
    <property type="match status" value="1"/>
</dbReference>
<dbReference type="Ensembl" id="ENSSSCT00045034319.1">
    <property type="protein sequence ID" value="ENSSSCP00045023799.1"/>
    <property type="gene ID" value="ENSSSCG00045019716.1"/>
</dbReference>
<evidence type="ECO:0000256" key="18">
    <source>
        <dbReference type="ARBA" id="ARBA00062629"/>
    </source>
</evidence>
<dbReference type="GO" id="GO:0030154">
    <property type="term" value="P:cell differentiation"/>
    <property type="evidence" value="ECO:0007669"/>
    <property type="project" value="UniProtKB-KW"/>
</dbReference>
<keyword evidence="12" id="KW-0010">Activator</keyword>
<organism evidence="25 26">
    <name type="scientific">Sus scrofa</name>
    <name type="common">Pig</name>
    <dbReference type="NCBI Taxonomy" id="9823"/>
    <lineage>
        <taxon>Eukaryota</taxon>
        <taxon>Metazoa</taxon>
        <taxon>Chordata</taxon>
        <taxon>Craniata</taxon>
        <taxon>Vertebrata</taxon>
        <taxon>Euteleostomi</taxon>
        <taxon>Mammalia</taxon>
        <taxon>Eutheria</taxon>
        <taxon>Laurasiatheria</taxon>
        <taxon>Artiodactyla</taxon>
        <taxon>Suina</taxon>
        <taxon>Suidae</taxon>
        <taxon>Sus</taxon>
    </lineage>
</organism>
<keyword evidence="6" id="KW-0254">Endocytosis</keyword>
<evidence type="ECO:0000256" key="16">
    <source>
        <dbReference type="ARBA" id="ARBA00023329"/>
    </source>
</evidence>
<keyword evidence="15" id="KW-0539">Nucleus</keyword>
<evidence type="ECO:0000256" key="9">
    <source>
        <dbReference type="ARBA" id="ARBA00023015"/>
    </source>
</evidence>
<evidence type="ECO:0000256" key="2">
    <source>
        <dbReference type="ARBA" id="ARBA00004156"/>
    </source>
</evidence>
<keyword evidence="4" id="KW-0963">Cytoplasm</keyword>
<comment type="subcellular location">
    <subcellularLocation>
        <location evidence="2">Cytoplasmic vesicle membrane</location>
    </subcellularLocation>
    <subcellularLocation>
        <location evidence="1">Nucleus</location>
    </subcellularLocation>
</comment>
<name>A0A8D1HT91_PIG</name>
<evidence type="ECO:0000259" key="24">
    <source>
        <dbReference type="PROSITE" id="PS50945"/>
    </source>
</evidence>
<dbReference type="Gene3D" id="6.10.250.920">
    <property type="match status" value="1"/>
</dbReference>
<keyword evidence="9" id="KW-0805">Transcription regulation</keyword>
<feature type="coiled-coil region" evidence="21">
    <location>
        <begin position="939"/>
        <end position="968"/>
    </location>
</feature>
<evidence type="ECO:0000256" key="8">
    <source>
        <dbReference type="ARBA" id="ARBA00022782"/>
    </source>
</evidence>
<feature type="domain" description="ENTH" evidence="23">
    <location>
        <begin position="2"/>
        <end position="130"/>
    </location>
</feature>
<dbReference type="CDD" id="cd17013">
    <property type="entry name" value="ANTH_N_HIP1"/>
    <property type="match status" value="1"/>
</dbReference>
<evidence type="ECO:0000256" key="5">
    <source>
        <dbReference type="ARBA" id="ARBA00022553"/>
    </source>
</evidence>
<dbReference type="InterPro" id="IPR002558">
    <property type="entry name" value="ILWEQ_dom"/>
</dbReference>
<evidence type="ECO:0000256" key="13">
    <source>
        <dbReference type="ARBA" id="ARBA00023163"/>
    </source>
</evidence>
<feature type="domain" description="I/LWEQ" evidence="24">
    <location>
        <begin position="732"/>
        <end position="973"/>
    </location>
</feature>
<evidence type="ECO:0000256" key="14">
    <source>
        <dbReference type="ARBA" id="ARBA00023203"/>
    </source>
</evidence>
<dbReference type="InterPro" id="IPR035964">
    <property type="entry name" value="I/LWEQ_dom_sf"/>
</dbReference>
<keyword evidence="11" id="KW-0472">Membrane</keyword>
<keyword evidence="16" id="KW-0968">Cytoplasmic vesicle</keyword>
<dbReference type="GO" id="GO:0005543">
    <property type="term" value="F:phospholipid binding"/>
    <property type="evidence" value="ECO:0007669"/>
    <property type="project" value="InterPro"/>
</dbReference>
<dbReference type="Pfam" id="PF16515">
    <property type="entry name" value="HIP1_clath_bdg"/>
    <property type="match status" value="1"/>
</dbReference>
<keyword evidence="5" id="KW-0597">Phosphoprotein</keyword>
<evidence type="ECO:0000313" key="26">
    <source>
        <dbReference type="Proteomes" id="UP000694728"/>
    </source>
</evidence>
<evidence type="ECO:0000256" key="12">
    <source>
        <dbReference type="ARBA" id="ARBA00023159"/>
    </source>
</evidence>
<dbReference type="GO" id="GO:0030276">
    <property type="term" value="F:clathrin binding"/>
    <property type="evidence" value="ECO:0007669"/>
    <property type="project" value="InterPro"/>
</dbReference>
<dbReference type="GO" id="GO:0003779">
    <property type="term" value="F:actin binding"/>
    <property type="evidence" value="ECO:0007669"/>
    <property type="project" value="UniProtKB-KW"/>
</dbReference>
<gene>
    <name evidence="25" type="primary">HIP1</name>
</gene>
<keyword evidence="10 21" id="KW-0175">Coiled coil</keyword>
<dbReference type="GO" id="GO:0005634">
    <property type="term" value="C:nucleus"/>
    <property type="evidence" value="ECO:0007669"/>
    <property type="project" value="UniProtKB-SubCell"/>
</dbReference>
<dbReference type="SMART" id="SM00307">
    <property type="entry name" value="ILWEQ"/>
    <property type="match status" value="1"/>
</dbReference>
<reference evidence="25" key="1">
    <citation type="submission" date="2025-08" db="UniProtKB">
        <authorList>
            <consortium name="Ensembl"/>
        </authorList>
    </citation>
    <scope>IDENTIFICATION</scope>
</reference>
<feature type="coiled-coil region" evidence="21">
    <location>
        <begin position="338"/>
        <end position="565"/>
    </location>
</feature>
<dbReference type="AlphaFoldDB" id="A0A8D1HT91"/>
<dbReference type="InterPro" id="IPR008942">
    <property type="entry name" value="ENTH_VHS"/>
</dbReference>
<dbReference type="PROSITE" id="PS50945">
    <property type="entry name" value="I_LWEQ"/>
    <property type="match status" value="1"/>
</dbReference>
<dbReference type="Pfam" id="PF01608">
    <property type="entry name" value="I_LWEQ"/>
    <property type="match status" value="1"/>
</dbReference>
<dbReference type="GO" id="GO:0048260">
    <property type="term" value="P:positive regulation of receptor-mediated endocytosis"/>
    <property type="evidence" value="ECO:0007669"/>
    <property type="project" value="UniProtKB-ARBA"/>
</dbReference>
<dbReference type="FunFam" id="1.25.40.90:FF:000022">
    <property type="entry name" value="huntingtin-interacting protein 1 isoform X1"/>
    <property type="match status" value="1"/>
</dbReference>
<evidence type="ECO:0000256" key="6">
    <source>
        <dbReference type="ARBA" id="ARBA00022583"/>
    </source>
</evidence>
<evidence type="ECO:0000256" key="11">
    <source>
        <dbReference type="ARBA" id="ARBA00023136"/>
    </source>
</evidence>
<evidence type="ECO:0000256" key="19">
    <source>
        <dbReference type="ARBA" id="ARBA00073538"/>
    </source>
</evidence>
<dbReference type="Pfam" id="PF07651">
    <property type="entry name" value="ANTH"/>
    <property type="match status" value="1"/>
</dbReference>
<evidence type="ECO:0000259" key="23">
    <source>
        <dbReference type="PROSITE" id="PS50942"/>
    </source>
</evidence>
<dbReference type="InterPro" id="IPR013809">
    <property type="entry name" value="ENTH"/>
</dbReference>
<evidence type="ECO:0000256" key="1">
    <source>
        <dbReference type="ARBA" id="ARBA00004123"/>
    </source>
</evidence>
<evidence type="ECO:0000256" key="21">
    <source>
        <dbReference type="SAM" id="Coils"/>
    </source>
</evidence>